<feature type="compositionally biased region" description="Polar residues" evidence="1">
    <location>
        <begin position="45"/>
        <end position="55"/>
    </location>
</feature>
<evidence type="ECO:0000313" key="3">
    <source>
        <dbReference type="Proteomes" id="UP000887159"/>
    </source>
</evidence>
<feature type="region of interest" description="Disordered" evidence="1">
    <location>
        <begin position="28"/>
        <end position="55"/>
    </location>
</feature>
<sequence length="84" mass="9665">MWSRCRSSRADVIFRRITVELFRCTRAPIARKENPPSQRPIIHPRSNSNVPLQPSIYTPSASVQRALNARTPRMRGDSETLTFN</sequence>
<evidence type="ECO:0000313" key="2">
    <source>
        <dbReference type="EMBL" id="GFX95376.1"/>
    </source>
</evidence>
<accession>A0A8X6RPU6</accession>
<organism evidence="2 3">
    <name type="scientific">Trichonephila clavipes</name>
    <name type="common">Golden silk orbweaver</name>
    <name type="synonym">Nephila clavipes</name>
    <dbReference type="NCBI Taxonomy" id="2585209"/>
    <lineage>
        <taxon>Eukaryota</taxon>
        <taxon>Metazoa</taxon>
        <taxon>Ecdysozoa</taxon>
        <taxon>Arthropoda</taxon>
        <taxon>Chelicerata</taxon>
        <taxon>Arachnida</taxon>
        <taxon>Araneae</taxon>
        <taxon>Araneomorphae</taxon>
        <taxon>Entelegynae</taxon>
        <taxon>Araneoidea</taxon>
        <taxon>Nephilidae</taxon>
        <taxon>Trichonephila</taxon>
    </lineage>
</organism>
<evidence type="ECO:0000256" key="1">
    <source>
        <dbReference type="SAM" id="MobiDB-lite"/>
    </source>
</evidence>
<dbReference type="AlphaFoldDB" id="A0A8X6RPU6"/>
<protein>
    <submittedName>
        <fullName evidence="2">Uncharacterized protein</fullName>
    </submittedName>
</protein>
<keyword evidence="3" id="KW-1185">Reference proteome</keyword>
<comment type="caution">
    <text evidence="2">The sequence shown here is derived from an EMBL/GenBank/DDBJ whole genome shotgun (WGS) entry which is preliminary data.</text>
</comment>
<dbReference type="EMBL" id="BMAU01021186">
    <property type="protein sequence ID" value="GFX95376.1"/>
    <property type="molecule type" value="Genomic_DNA"/>
</dbReference>
<dbReference type="Proteomes" id="UP000887159">
    <property type="component" value="Unassembled WGS sequence"/>
</dbReference>
<name>A0A8X6RPU6_TRICX</name>
<reference evidence="2" key="1">
    <citation type="submission" date="2020-08" db="EMBL/GenBank/DDBJ databases">
        <title>Multicomponent nature underlies the extraordinary mechanical properties of spider dragline silk.</title>
        <authorList>
            <person name="Kono N."/>
            <person name="Nakamura H."/>
            <person name="Mori M."/>
            <person name="Yoshida Y."/>
            <person name="Ohtoshi R."/>
            <person name="Malay A.D."/>
            <person name="Moran D.A.P."/>
            <person name="Tomita M."/>
            <person name="Numata K."/>
            <person name="Arakawa K."/>
        </authorList>
    </citation>
    <scope>NUCLEOTIDE SEQUENCE</scope>
</reference>
<gene>
    <name evidence="2" type="ORF">TNCV_3684281</name>
</gene>
<proteinExistence type="predicted"/>